<evidence type="ECO:0000313" key="1">
    <source>
        <dbReference type="EMBL" id="ETR73945.1"/>
    </source>
</evidence>
<sequence>MYSYHCNASEALKNVPADSCEHTLKMIIQAIKTQDMNLFQQYSHKDSNKTSIYNLFFKSLSGLKDPFLMKRFELGGLTYFWLKSNQSKNPVVPVLIQKEGNKYLQSFKKIAHPLCQNISALCRAIAVNGNAFHSVQTPQFNTEIKFPSLFSSTENSVFLRFTGHKVEFPVSGLSTNSDPIYPEQLKRSLLFYKTMHTTLAPDTINQYANYFSKESKNSVVQFLNNLKSTKRLDMYLAMHRSYRQISYVISSDQFYLMFYQSNKGHYRNQGLMYDLLFDYPDGLKKINYTTEGSMDSLINWPDFATLFIKNCLNK</sequence>
<accession>A0A1V1PGY6</accession>
<reference evidence="2" key="1">
    <citation type="submission" date="2012-11" db="EMBL/GenBank/DDBJ databases">
        <authorList>
            <person name="Lucero-Rivera Y.E."/>
            <person name="Tovar-Ramirez D."/>
        </authorList>
    </citation>
    <scope>NUCLEOTIDE SEQUENCE [LARGE SCALE GENOMIC DNA]</scope>
    <source>
        <strain evidence="2">Araruama</strain>
    </source>
</reference>
<name>A0A1V1PGY6_9BACT</name>
<dbReference type="AlphaFoldDB" id="A0A1V1PGY6"/>
<evidence type="ECO:0000313" key="2">
    <source>
        <dbReference type="Proteomes" id="UP000189670"/>
    </source>
</evidence>
<gene>
    <name evidence="1" type="ORF">OMM_00582</name>
</gene>
<comment type="caution">
    <text evidence="1">The sequence shown here is derived from an EMBL/GenBank/DDBJ whole genome shotgun (WGS) entry which is preliminary data.</text>
</comment>
<dbReference type="Proteomes" id="UP000189670">
    <property type="component" value="Unassembled WGS sequence"/>
</dbReference>
<organism evidence="1 2">
    <name type="scientific">Candidatus Magnetoglobus multicellularis str. Araruama</name>
    <dbReference type="NCBI Taxonomy" id="890399"/>
    <lineage>
        <taxon>Bacteria</taxon>
        <taxon>Pseudomonadati</taxon>
        <taxon>Thermodesulfobacteriota</taxon>
        <taxon>Desulfobacteria</taxon>
        <taxon>Desulfobacterales</taxon>
        <taxon>Desulfobacteraceae</taxon>
        <taxon>Candidatus Magnetoglobus</taxon>
    </lineage>
</organism>
<dbReference type="EMBL" id="ATBP01000030">
    <property type="protein sequence ID" value="ETR73945.1"/>
    <property type="molecule type" value="Genomic_DNA"/>
</dbReference>
<protein>
    <submittedName>
        <fullName evidence="1">Uncharacterized protein</fullName>
    </submittedName>
</protein>
<proteinExistence type="predicted"/>